<comment type="similarity">
    <text evidence="2">Belongs to the ubiquitin-conjugating enzyme family. UEV subfamily.</text>
</comment>
<feature type="non-terminal residue" evidence="12">
    <location>
        <position position="378"/>
    </location>
</feature>
<dbReference type="InterPro" id="IPR016135">
    <property type="entry name" value="UBQ-conjugating_enzyme/RWD"/>
</dbReference>
<evidence type="ECO:0000259" key="10">
    <source>
        <dbReference type="PROSITE" id="PS51312"/>
    </source>
</evidence>
<dbReference type="Gene3D" id="6.10.140.820">
    <property type="match status" value="1"/>
</dbReference>
<gene>
    <name evidence="12" type="ORF">MSPICULIGERA_LOCUS6858</name>
</gene>
<dbReference type="CDD" id="cd11685">
    <property type="entry name" value="UEV_TSG101-like"/>
    <property type="match status" value="1"/>
</dbReference>
<keyword evidence="5 7" id="KW-0653">Protein transport</keyword>
<dbReference type="PANTHER" id="PTHR23306:SF3">
    <property type="entry name" value="TUMOR SUPPRESSOR PROTEIN 101"/>
    <property type="match status" value="1"/>
</dbReference>
<feature type="domain" description="SB" evidence="10">
    <location>
        <begin position="312"/>
        <end position="378"/>
    </location>
</feature>
<dbReference type="EMBL" id="CATQJA010001718">
    <property type="protein sequence ID" value="CAJ0568336.1"/>
    <property type="molecule type" value="Genomic_DNA"/>
</dbReference>
<dbReference type="Gene3D" id="6.10.250.370">
    <property type="match status" value="1"/>
</dbReference>
<evidence type="ECO:0000256" key="8">
    <source>
        <dbReference type="SAM" id="Coils"/>
    </source>
</evidence>
<dbReference type="GO" id="GO:0000813">
    <property type="term" value="C:ESCRT I complex"/>
    <property type="evidence" value="ECO:0007669"/>
    <property type="project" value="TreeGrafter"/>
</dbReference>
<dbReference type="InterPro" id="IPR017916">
    <property type="entry name" value="SB_dom"/>
</dbReference>
<dbReference type="SUPFAM" id="SSF54495">
    <property type="entry name" value="UBC-like"/>
    <property type="match status" value="1"/>
</dbReference>
<dbReference type="Pfam" id="PF05743">
    <property type="entry name" value="UEV"/>
    <property type="match status" value="1"/>
</dbReference>
<dbReference type="SUPFAM" id="SSF140111">
    <property type="entry name" value="Endosomal sorting complex assembly domain"/>
    <property type="match status" value="1"/>
</dbReference>
<organism evidence="12 13">
    <name type="scientific">Mesorhabditis spiculigera</name>
    <dbReference type="NCBI Taxonomy" id="96644"/>
    <lineage>
        <taxon>Eukaryota</taxon>
        <taxon>Metazoa</taxon>
        <taxon>Ecdysozoa</taxon>
        <taxon>Nematoda</taxon>
        <taxon>Chromadorea</taxon>
        <taxon>Rhabditida</taxon>
        <taxon>Rhabditina</taxon>
        <taxon>Rhabditomorpha</taxon>
        <taxon>Rhabditoidea</taxon>
        <taxon>Rhabditidae</taxon>
        <taxon>Mesorhabditinae</taxon>
        <taxon>Mesorhabditis</taxon>
    </lineage>
</organism>
<feature type="compositionally biased region" description="Pro residues" evidence="9">
    <location>
        <begin position="196"/>
        <end position="205"/>
    </location>
</feature>
<comment type="subcellular location">
    <subcellularLocation>
        <location evidence="1">Endosome</location>
    </subcellularLocation>
</comment>
<accession>A0AA36CHD3</accession>
<dbReference type="GO" id="GO:0008333">
    <property type="term" value="P:endosome to lysosome transport"/>
    <property type="evidence" value="ECO:0007669"/>
    <property type="project" value="TreeGrafter"/>
</dbReference>
<evidence type="ECO:0000256" key="3">
    <source>
        <dbReference type="ARBA" id="ARBA00022448"/>
    </source>
</evidence>
<evidence type="ECO:0000256" key="2">
    <source>
        <dbReference type="ARBA" id="ARBA00009594"/>
    </source>
</evidence>
<evidence type="ECO:0000256" key="6">
    <source>
        <dbReference type="ARBA" id="ARBA00023054"/>
    </source>
</evidence>
<dbReference type="PANTHER" id="PTHR23306">
    <property type="entry name" value="TUMOR SUSCEPTIBILITY GENE 101 PROTEIN-RELATED"/>
    <property type="match status" value="1"/>
</dbReference>
<dbReference type="GO" id="GO:0015031">
    <property type="term" value="P:protein transport"/>
    <property type="evidence" value="ECO:0007669"/>
    <property type="project" value="UniProtKB-UniRule"/>
</dbReference>
<dbReference type="PROSITE" id="PS51322">
    <property type="entry name" value="UEV"/>
    <property type="match status" value="1"/>
</dbReference>
<dbReference type="InterPro" id="IPR052070">
    <property type="entry name" value="ESCRT-I_UEV_domain"/>
</dbReference>
<evidence type="ECO:0000313" key="13">
    <source>
        <dbReference type="Proteomes" id="UP001177023"/>
    </source>
</evidence>
<dbReference type="GO" id="GO:0043130">
    <property type="term" value="F:ubiquitin binding"/>
    <property type="evidence" value="ECO:0007669"/>
    <property type="project" value="TreeGrafter"/>
</dbReference>
<feature type="region of interest" description="Disordered" evidence="9">
    <location>
        <begin position="120"/>
        <end position="211"/>
    </location>
</feature>
<dbReference type="InterPro" id="IPR008883">
    <property type="entry name" value="UEV_N"/>
</dbReference>
<evidence type="ECO:0000256" key="7">
    <source>
        <dbReference type="PROSITE-ProRule" id="PRU00644"/>
    </source>
</evidence>
<keyword evidence="3 7" id="KW-0813">Transport</keyword>
<dbReference type="Pfam" id="PF09454">
    <property type="entry name" value="Vps23_core"/>
    <property type="match status" value="1"/>
</dbReference>
<sequence>MSALREFKDLLPELENFMYPDGKRRQAFRLKGTIPVPYKGVSYNIPVSVYLWDTHPYYAPICYVTPTSDMVIRESESVNNQGRVFLPYLKDWRFPGYDLNGLLQVMVVVFQEKCPVFAKPSGATSKPSVSSMPSPQPTPYPQTTPYPASSTAGMPPYPTGNTAPYPQSNPYPGYPSAYPGYGGGFSGYPNQGSTRTPPPVPPPPADRTTSIGGDHIKQSLISALQDKFRNKLRDKLGTSQAELASIRQTQNDLKTGQTKLKKITEDLESQQRQLEQFIFVYQDKKTELEKALAECGAGKEGPPIDEAIEAATPLHRQLVDNYAADLACDDTVYTLGKALQHHNITAMDYIKQVRNVYRRQFIYRATMQKCRRTAGLSV</sequence>
<proteinExistence type="inferred from homology"/>
<evidence type="ECO:0000256" key="4">
    <source>
        <dbReference type="ARBA" id="ARBA00022753"/>
    </source>
</evidence>
<dbReference type="InterPro" id="IPR037202">
    <property type="entry name" value="ESCRT_assembly_dom"/>
</dbReference>
<feature type="coiled-coil region" evidence="8">
    <location>
        <begin position="246"/>
        <end position="273"/>
    </location>
</feature>
<reference evidence="12" key="1">
    <citation type="submission" date="2023-06" db="EMBL/GenBank/DDBJ databases">
        <authorList>
            <person name="Delattre M."/>
        </authorList>
    </citation>
    <scope>NUCLEOTIDE SEQUENCE</scope>
    <source>
        <strain evidence="12">AF72</strain>
    </source>
</reference>
<feature type="compositionally biased region" description="Pro residues" evidence="9">
    <location>
        <begin position="134"/>
        <end position="144"/>
    </location>
</feature>
<evidence type="ECO:0000313" key="12">
    <source>
        <dbReference type="EMBL" id="CAJ0568336.1"/>
    </source>
</evidence>
<evidence type="ECO:0008006" key="14">
    <source>
        <dbReference type="Google" id="ProtNLM"/>
    </source>
</evidence>
<evidence type="ECO:0000256" key="9">
    <source>
        <dbReference type="SAM" id="MobiDB-lite"/>
    </source>
</evidence>
<dbReference type="AlphaFoldDB" id="A0AA36CHD3"/>
<feature type="domain" description="UEV" evidence="11">
    <location>
        <begin position="1"/>
        <end position="120"/>
    </location>
</feature>
<dbReference type="PROSITE" id="PS51312">
    <property type="entry name" value="SB"/>
    <property type="match status" value="1"/>
</dbReference>
<comment type="caution">
    <text evidence="12">The sequence shown here is derived from an EMBL/GenBank/DDBJ whole genome shotgun (WGS) entry which is preliminary data.</text>
</comment>
<dbReference type="Proteomes" id="UP001177023">
    <property type="component" value="Unassembled WGS sequence"/>
</dbReference>
<protein>
    <recommendedName>
        <fullName evidence="14">Tumor susceptibility gene 101 protein</fullName>
    </recommendedName>
</protein>
<evidence type="ECO:0000256" key="5">
    <source>
        <dbReference type="ARBA" id="ARBA00022927"/>
    </source>
</evidence>
<name>A0AA36CHD3_9BILA</name>
<evidence type="ECO:0000256" key="1">
    <source>
        <dbReference type="ARBA" id="ARBA00004177"/>
    </source>
</evidence>
<keyword evidence="13" id="KW-1185">Reference proteome</keyword>
<keyword evidence="4" id="KW-0967">Endosome</keyword>
<evidence type="ECO:0000259" key="11">
    <source>
        <dbReference type="PROSITE" id="PS51322"/>
    </source>
</evidence>
<keyword evidence="6 8" id="KW-0175">Coiled coil</keyword>
<dbReference type="Gene3D" id="3.10.110.10">
    <property type="entry name" value="Ubiquitin Conjugating Enzyme"/>
    <property type="match status" value="1"/>
</dbReference>